<feature type="transmembrane region" description="Helical" evidence="6">
    <location>
        <begin position="218"/>
        <end position="238"/>
    </location>
</feature>
<dbReference type="GO" id="GO:0016020">
    <property type="term" value="C:membrane"/>
    <property type="evidence" value="ECO:0007669"/>
    <property type="project" value="UniProtKB-SubCell"/>
</dbReference>
<evidence type="ECO:0000313" key="7">
    <source>
        <dbReference type="EMBL" id="KZZ92468.1"/>
    </source>
</evidence>
<comment type="caution">
    <text evidence="7">The sequence shown here is derived from an EMBL/GenBank/DDBJ whole genome shotgun (WGS) entry which is preliminary data.</text>
</comment>
<keyword evidence="8" id="KW-1185">Reference proteome</keyword>
<feature type="transmembrane region" description="Helical" evidence="6">
    <location>
        <begin position="95"/>
        <end position="115"/>
    </location>
</feature>
<sequence>MQRLASRDDGAKPSAFREADGTITNDTSNESHFRSHKDEEGGSSHQPSKLIRLYAHPWTQILLISFIFFCLPGMFNTLSGLGGSGQVDSSAAANATVALLSTTALTSLFIAGPVFSILGPRICFMVAGWTYALYSGSLLNFNHTQNGAFVIASGAILGVGSSFIWIVQGAIMTTYVTEAQKGRAIAVFWVIFNLGGGIGSLASFGLNYESESGSVSDSTYIALLAIMLFGWTLGVFICSPSRIRLPQLQAAAGTKKLTLKSTFWIAVKTLSKWRVALMLPLFFNANVFYSYQHNEVNGRTFNIRTRCLNGALYWTAQMFGGLAIGLLLDSPWFNRPMRARIGWSVVFVSGMGVWGAGYYFQRWHDSPRALDYLLVLDFKHGDMAYGPMMLYMFYGAYDALWQGFAYWLIGTESNDSTRAAILVSAYKSLQAAGSAMGWRLNAQGVAPMSQFAMNWGLCIGSMLIVLPSVWTVTKTTVASEETEEKVINSKGDDEEELTKGL</sequence>
<keyword evidence="3 6" id="KW-1133">Transmembrane helix</keyword>
<feature type="transmembrane region" description="Helical" evidence="6">
    <location>
        <begin position="53"/>
        <end position="75"/>
    </location>
</feature>
<evidence type="ECO:0000256" key="5">
    <source>
        <dbReference type="SAM" id="MobiDB-lite"/>
    </source>
</evidence>
<feature type="transmembrane region" description="Helical" evidence="6">
    <location>
        <begin position="452"/>
        <end position="472"/>
    </location>
</feature>
<reference evidence="7 8" key="1">
    <citation type="journal article" date="2016" name="Genome Biol. Evol.">
        <title>Divergent and convergent evolution of fungal pathogenicity.</title>
        <authorList>
            <person name="Shang Y."/>
            <person name="Xiao G."/>
            <person name="Zheng P."/>
            <person name="Cen K."/>
            <person name="Zhan S."/>
            <person name="Wang C."/>
        </authorList>
    </citation>
    <scope>NUCLEOTIDE SEQUENCE [LARGE SCALE GENOMIC DNA]</scope>
    <source>
        <strain evidence="7 8">RCEF 2490</strain>
    </source>
</reference>
<dbReference type="Pfam" id="PF05978">
    <property type="entry name" value="UNC-93"/>
    <property type="match status" value="1"/>
</dbReference>
<evidence type="ECO:0000256" key="1">
    <source>
        <dbReference type="ARBA" id="ARBA00004141"/>
    </source>
</evidence>
<feature type="transmembrane region" description="Helical" evidence="6">
    <location>
        <begin position="311"/>
        <end position="329"/>
    </location>
</feature>
<dbReference type="SUPFAM" id="SSF103473">
    <property type="entry name" value="MFS general substrate transporter"/>
    <property type="match status" value="1"/>
</dbReference>
<dbReference type="InterPro" id="IPR036259">
    <property type="entry name" value="MFS_trans_sf"/>
</dbReference>
<evidence type="ECO:0000256" key="2">
    <source>
        <dbReference type="ARBA" id="ARBA00022692"/>
    </source>
</evidence>
<dbReference type="AlphaFoldDB" id="A0A167ZC79"/>
<dbReference type="PANTHER" id="PTHR23294">
    <property type="entry name" value="ET TRANSLATION PRODUCT-RELATED"/>
    <property type="match status" value="1"/>
</dbReference>
<protein>
    <submittedName>
        <fullName evidence="7">Major facilitator superfamily domain, general substrate transporter</fullName>
    </submittedName>
</protein>
<evidence type="ECO:0000256" key="6">
    <source>
        <dbReference type="SAM" id="Phobius"/>
    </source>
</evidence>
<comment type="subcellular location">
    <subcellularLocation>
        <location evidence="1">Membrane</location>
        <topology evidence="1">Multi-pass membrane protein</topology>
    </subcellularLocation>
</comment>
<dbReference type="InterPro" id="IPR010291">
    <property type="entry name" value="Ion_channel_UNC-93"/>
</dbReference>
<feature type="compositionally biased region" description="Basic and acidic residues" evidence="5">
    <location>
        <begin position="29"/>
        <end position="42"/>
    </location>
</feature>
<dbReference type="Proteomes" id="UP000078544">
    <property type="component" value="Unassembled WGS sequence"/>
</dbReference>
<proteinExistence type="predicted"/>
<organism evidence="7 8">
    <name type="scientific">Moelleriella libera RCEF 2490</name>
    <dbReference type="NCBI Taxonomy" id="1081109"/>
    <lineage>
        <taxon>Eukaryota</taxon>
        <taxon>Fungi</taxon>
        <taxon>Dikarya</taxon>
        <taxon>Ascomycota</taxon>
        <taxon>Pezizomycotina</taxon>
        <taxon>Sordariomycetes</taxon>
        <taxon>Hypocreomycetidae</taxon>
        <taxon>Hypocreales</taxon>
        <taxon>Clavicipitaceae</taxon>
        <taxon>Moelleriella</taxon>
    </lineage>
</organism>
<keyword evidence="2 6" id="KW-0812">Transmembrane</keyword>
<feature type="transmembrane region" description="Helical" evidence="6">
    <location>
        <begin position="388"/>
        <end position="409"/>
    </location>
</feature>
<feature type="transmembrane region" description="Helical" evidence="6">
    <location>
        <begin position="147"/>
        <end position="172"/>
    </location>
</feature>
<evidence type="ECO:0000256" key="4">
    <source>
        <dbReference type="ARBA" id="ARBA00023136"/>
    </source>
</evidence>
<dbReference type="OrthoDB" id="196103at2759"/>
<evidence type="ECO:0000313" key="8">
    <source>
        <dbReference type="Proteomes" id="UP000078544"/>
    </source>
</evidence>
<feature type="transmembrane region" description="Helical" evidence="6">
    <location>
        <begin position="184"/>
        <end position="206"/>
    </location>
</feature>
<feature type="transmembrane region" description="Helical" evidence="6">
    <location>
        <begin position="273"/>
        <end position="291"/>
    </location>
</feature>
<evidence type="ECO:0000256" key="3">
    <source>
        <dbReference type="ARBA" id="ARBA00022989"/>
    </source>
</evidence>
<gene>
    <name evidence="7" type="ORF">AAL_06094</name>
</gene>
<dbReference type="PANTHER" id="PTHR23294:SF55">
    <property type="entry name" value="TRANSPORTER, PUTATIVE (AFU_ORTHOLOGUE AFUA_1G17480)-RELATED"/>
    <property type="match status" value="1"/>
</dbReference>
<name>A0A167ZC79_9HYPO</name>
<dbReference type="EMBL" id="AZGY01000015">
    <property type="protein sequence ID" value="KZZ92468.1"/>
    <property type="molecule type" value="Genomic_DNA"/>
</dbReference>
<feature type="region of interest" description="Disordered" evidence="5">
    <location>
        <begin position="1"/>
        <end position="45"/>
    </location>
</feature>
<dbReference type="Gene3D" id="1.20.1250.20">
    <property type="entry name" value="MFS general substrate transporter like domains"/>
    <property type="match status" value="1"/>
</dbReference>
<feature type="compositionally biased region" description="Basic and acidic residues" evidence="5">
    <location>
        <begin position="1"/>
        <end position="20"/>
    </location>
</feature>
<keyword evidence="4 6" id="KW-0472">Membrane</keyword>
<feature type="transmembrane region" description="Helical" evidence="6">
    <location>
        <begin position="122"/>
        <end position="141"/>
    </location>
</feature>
<accession>A0A167ZC79</accession>
<dbReference type="InterPro" id="IPR051617">
    <property type="entry name" value="UNC-93-like_regulator"/>
</dbReference>
<feature type="transmembrane region" description="Helical" evidence="6">
    <location>
        <begin position="341"/>
        <end position="360"/>
    </location>
</feature>